<keyword evidence="4 5" id="KW-0694">RNA-binding</keyword>
<accession>A0A9W7E066</accession>
<feature type="compositionally biased region" description="Basic and acidic residues" evidence="6">
    <location>
        <begin position="602"/>
        <end position="624"/>
    </location>
</feature>
<dbReference type="InterPro" id="IPR001650">
    <property type="entry name" value="Helicase_C-like"/>
</dbReference>
<dbReference type="PROSITE" id="PS51194">
    <property type="entry name" value="HELICASE_CTER"/>
    <property type="match status" value="1"/>
</dbReference>
<comment type="caution">
    <text evidence="9">The sequence shown here is derived from an EMBL/GenBank/DDBJ whole genome shotgun (WGS) entry which is preliminary data.</text>
</comment>
<evidence type="ECO:0000256" key="1">
    <source>
        <dbReference type="ARBA" id="ARBA00022741"/>
    </source>
</evidence>
<evidence type="ECO:0000259" key="8">
    <source>
        <dbReference type="PROSITE" id="PS51194"/>
    </source>
</evidence>
<keyword evidence="1 5" id="KW-0547">Nucleotide-binding</keyword>
<evidence type="ECO:0000256" key="2">
    <source>
        <dbReference type="ARBA" id="ARBA00022801"/>
    </source>
</evidence>
<dbReference type="EMBL" id="BRXZ01001075">
    <property type="protein sequence ID" value="GMH61487.1"/>
    <property type="molecule type" value="Genomic_DNA"/>
</dbReference>
<protein>
    <recommendedName>
        <fullName evidence="5">ATP-dependent RNA helicase</fullName>
        <ecNumber evidence="5">3.6.4.13</ecNumber>
    </recommendedName>
</protein>
<dbReference type="Pfam" id="PF00270">
    <property type="entry name" value="DEAD"/>
    <property type="match status" value="1"/>
</dbReference>
<dbReference type="OrthoDB" id="42585at2759"/>
<feature type="compositionally biased region" description="Acidic residues" evidence="6">
    <location>
        <begin position="659"/>
        <end position="673"/>
    </location>
</feature>
<feature type="compositionally biased region" description="Basic and acidic residues" evidence="6">
    <location>
        <begin position="314"/>
        <end position="337"/>
    </location>
</feature>
<organism evidence="9 10">
    <name type="scientific">Triparma retinervis</name>
    <dbReference type="NCBI Taxonomy" id="2557542"/>
    <lineage>
        <taxon>Eukaryota</taxon>
        <taxon>Sar</taxon>
        <taxon>Stramenopiles</taxon>
        <taxon>Ochrophyta</taxon>
        <taxon>Bolidophyceae</taxon>
        <taxon>Parmales</taxon>
        <taxon>Triparmaceae</taxon>
        <taxon>Triparma</taxon>
    </lineage>
</organism>
<dbReference type="GO" id="GO:0016787">
    <property type="term" value="F:hydrolase activity"/>
    <property type="evidence" value="ECO:0007669"/>
    <property type="project" value="UniProtKB-KW"/>
</dbReference>
<feature type="region of interest" description="Disordered" evidence="6">
    <location>
        <begin position="574"/>
        <end position="673"/>
    </location>
</feature>
<keyword evidence="3 5" id="KW-0067">ATP-binding</keyword>
<evidence type="ECO:0000256" key="5">
    <source>
        <dbReference type="RuleBase" id="RU365068"/>
    </source>
</evidence>
<dbReference type="GO" id="GO:0003724">
    <property type="term" value="F:RNA helicase activity"/>
    <property type="evidence" value="ECO:0007669"/>
    <property type="project" value="UniProtKB-EC"/>
</dbReference>
<gene>
    <name evidence="9" type="ORF">TrRE_jg9365</name>
</gene>
<feature type="compositionally biased region" description="Acidic residues" evidence="6">
    <location>
        <begin position="625"/>
        <end position="640"/>
    </location>
</feature>
<comment type="domain">
    <text evidence="5">The Q motif is unique to and characteristic of the DEAD box family of RNA helicases and controls ATP binding and hydrolysis.</text>
</comment>
<evidence type="ECO:0000313" key="9">
    <source>
        <dbReference type="EMBL" id="GMH61487.1"/>
    </source>
</evidence>
<dbReference type="PROSITE" id="PS51192">
    <property type="entry name" value="HELICASE_ATP_BIND_1"/>
    <property type="match status" value="1"/>
</dbReference>
<keyword evidence="5" id="KW-0347">Helicase</keyword>
<evidence type="ECO:0000256" key="3">
    <source>
        <dbReference type="ARBA" id="ARBA00022840"/>
    </source>
</evidence>
<proteinExistence type="inferred from homology"/>
<evidence type="ECO:0000256" key="6">
    <source>
        <dbReference type="SAM" id="MobiDB-lite"/>
    </source>
</evidence>
<dbReference type="SUPFAM" id="SSF52540">
    <property type="entry name" value="P-loop containing nucleoside triphosphate hydrolases"/>
    <property type="match status" value="1"/>
</dbReference>
<dbReference type="Pfam" id="PF00271">
    <property type="entry name" value="Helicase_C"/>
    <property type="match status" value="1"/>
</dbReference>
<keyword evidence="10" id="KW-1185">Reference proteome</keyword>
<name>A0A9W7E066_9STRA</name>
<feature type="domain" description="Helicase ATP-binding" evidence="7">
    <location>
        <begin position="142"/>
        <end position="308"/>
    </location>
</feature>
<comment type="similarity">
    <text evidence="5">Belongs to the DEAD box helicase family.</text>
</comment>
<comment type="catalytic activity">
    <reaction evidence="5">
        <text>ATP + H2O = ADP + phosphate + H(+)</text>
        <dbReference type="Rhea" id="RHEA:13065"/>
        <dbReference type="ChEBI" id="CHEBI:15377"/>
        <dbReference type="ChEBI" id="CHEBI:15378"/>
        <dbReference type="ChEBI" id="CHEBI:30616"/>
        <dbReference type="ChEBI" id="CHEBI:43474"/>
        <dbReference type="ChEBI" id="CHEBI:456216"/>
        <dbReference type="EC" id="3.6.4.13"/>
    </reaction>
</comment>
<evidence type="ECO:0000256" key="4">
    <source>
        <dbReference type="ARBA" id="ARBA00022884"/>
    </source>
</evidence>
<feature type="compositionally biased region" description="Basic residues" evidence="6">
    <location>
        <begin position="32"/>
        <end position="44"/>
    </location>
</feature>
<dbReference type="InterPro" id="IPR011545">
    <property type="entry name" value="DEAD/DEAH_box_helicase_dom"/>
</dbReference>
<dbReference type="InterPro" id="IPR014001">
    <property type="entry name" value="Helicase_ATP-bd"/>
</dbReference>
<feature type="region of interest" description="Disordered" evidence="6">
    <location>
        <begin position="309"/>
        <end position="348"/>
    </location>
</feature>
<dbReference type="GO" id="GO:0003723">
    <property type="term" value="F:RNA binding"/>
    <property type="evidence" value="ECO:0007669"/>
    <property type="project" value="UniProtKB-UniRule"/>
</dbReference>
<feature type="region of interest" description="Disordered" evidence="6">
    <location>
        <begin position="1"/>
        <end position="44"/>
    </location>
</feature>
<dbReference type="SMART" id="SM00490">
    <property type="entry name" value="HELICc"/>
    <property type="match status" value="1"/>
</dbReference>
<dbReference type="GO" id="GO:0005524">
    <property type="term" value="F:ATP binding"/>
    <property type="evidence" value="ECO:0007669"/>
    <property type="project" value="UniProtKB-UniRule"/>
</dbReference>
<dbReference type="InterPro" id="IPR027417">
    <property type="entry name" value="P-loop_NTPase"/>
</dbReference>
<dbReference type="Gene3D" id="3.40.50.300">
    <property type="entry name" value="P-loop containing nucleotide triphosphate hydrolases"/>
    <property type="match status" value="2"/>
</dbReference>
<reference evidence="9" key="1">
    <citation type="submission" date="2022-07" db="EMBL/GenBank/DDBJ databases">
        <title>Genome analysis of Parmales, a sister group of diatoms, reveals the evolutionary specialization of diatoms from phago-mixotrophs to photoautotrophs.</title>
        <authorList>
            <person name="Ban H."/>
            <person name="Sato S."/>
            <person name="Yoshikawa S."/>
            <person name="Kazumasa Y."/>
            <person name="Nakamura Y."/>
            <person name="Ichinomiya M."/>
            <person name="Saitoh K."/>
            <person name="Sato N."/>
            <person name="Blanc-Mathieu R."/>
            <person name="Endo H."/>
            <person name="Kuwata A."/>
            <person name="Ogata H."/>
        </authorList>
    </citation>
    <scope>NUCLEOTIDE SEQUENCE</scope>
</reference>
<feature type="compositionally biased region" description="Basic and acidic residues" evidence="6">
    <location>
        <begin position="1"/>
        <end position="12"/>
    </location>
</feature>
<feature type="domain" description="Helicase C-terminal" evidence="8">
    <location>
        <begin position="411"/>
        <end position="572"/>
    </location>
</feature>
<dbReference type="CDD" id="cd18787">
    <property type="entry name" value="SF2_C_DEAD"/>
    <property type="match status" value="1"/>
</dbReference>
<dbReference type="SMART" id="SM00487">
    <property type="entry name" value="DEXDc"/>
    <property type="match status" value="1"/>
</dbReference>
<dbReference type="EC" id="3.6.4.13" evidence="5"/>
<evidence type="ECO:0000313" key="10">
    <source>
        <dbReference type="Proteomes" id="UP001165082"/>
    </source>
</evidence>
<dbReference type="AlphaFoldDB" id="A0A9W7E066"/>
<keyword evidence="2 5" id="KW-0378">Hydrolase</keyword>
<sequence>MTKKEKKEELKAIKRKQREDEDNDSDGDVHKSSKKKKKKKKQSKLGHDRFGVILPFQPINFNEYHAFASQLYSFPLSDDVKQLRKQACCNIRDPATSPTPNPLPREISDIRPASLPPSVIALLSSLPFSTLSPVQRSFIPLSLSRSSCSRYLVNAPTGTGKTMAYLVPLLSSRDAMSSLVIVPTRELCNQVVSMARAITKKARIAKAVGGEDREEQVERFESRRVDLVVGTPGRVKDLMSMPVCANFMSRTGVLVLDEVDVLCTKNFRDDIGEVAGMLGGRGLWGFSATAGKGVRDVIGEGAVFLKCASEGQGGEERKERTEKKEKKVKVDKLDKEGGGGGGGGTAEANVAPAEANVASAEANVASAASETSAAPALASASVPDEPLPLPTLPPTITQILHVTSSHKRQKKLLHILPKILDGSGLRRKPQCMVFFSTIRELKEASRFLAKSGPEAGVPSHAPLHGDIRQEIRTTTLNNFRAGKFQLLLCTDVAGRGVDVKGLKYVVLYDFPTNLETWVHRSGRVGRGGNGKKGVEGVVYSFFERKWRKMAEDVKTMLEGAGQWIDPNLKDLVEGKKGKKEKKEKKEKGGGEDGEGVGKGKGKVRENKKEKEEELPKGIVKSREEIAEDIAEDSKMDDEEFGAMLRPKIKFKRANVAELSDSDDDDDDDDDDDE</sequence>
<dbReference type="Proteomes" id="UP001165082">
    <property type="component" value="Unassembled WGS sequence"/>
</dbReference>
<dbReference type="PANTHER" id="PTHR24031">
    <property type="entry name" value="RNA HELICASE"/>
    <property type="match status" value="1"/>
</dbReference>
<evidence type="ECO:0000259" key="7">
    <source>
        <dbReference type="PROSITE" id="PS51192"/>
    </source>
</evidence>
<comment type="function">
    <text evidence="5">RNA helicase.</text>
</comment>